<dbReference type="Proteomes" id="UP000437131">
    <property type="component" value="Unassembled WGS sequence"/>
</dbReference>
<comment type="caution">
    <text evidence="1">The sequence shown here is derived from an EMBL/GenBank/DDBJ whole genome shotgun (WGS) entry which is preliminary data.</text>
</comment>
<proteinExistence type="predicted"/>
<evidence type="ECO:0000313" key="1">
    <source>
        <dbReference type="EMBL" id="MTF38744.1"/>
    </source>
</evidence>
<organism evidence="1 2">
    <name type="scientific">Cyanobacterium aponinum 0216</name>
    <dbReference type="NCBI Taxonomy" id="2676140"/>
    <lineage>
        <taxon>Bacteria</taxon>
        <taxon>Bacillati</taxon>
        <taxon>Cyanobacteriota</taxon>
        <taxon>Cyanophyceae</taxon>
        <taxon>Oscillatoriophycideae</taxon>
        <taxon>Chroococcales</taxon>
        <taxon>Geminocystaceae</taxon>
        <taxon>Cyanobacterium</taxon>
    </lineage>
</organism>
<dbReference type="SUPFAM" id="SSF53756">
    <property type="entry name" value="UDP-Glycosyltransferase/glycogen phosphorylase"/>
    <property type="match status" value="1"/>
</dbReference>
<dbReference type="AlphaFoldDB" id="A0A844GQB4"/>
<dbReference type="Gene3D" id="3.40.50.2000">
    <property type="entry name" value="Glycogen Phosphorylase B"/>
    <property type="match status" value="1"/>
</dbReference>
<gene>
    <name evidence="1" type="ORF">GGC33_07365</name>
</gene>
<accession>A0A844GQB4</accession>
<name>A0A844GQB4_9CHRO</name>
<evidence type="ECO:0008006" key="3">
    <source>
        <dbReference type="Google" id="ProtNLM"/>
    </source>
</evidence>
<dbReference type="RefSeq" id="WP_155083609.1">
    <property type="nucleotide sequence ID" value="NZ_WMIA01000007.1"/>
</dbReference>
<reference evidence="1 2" key="1">
    <citation type="submission" date="2019-11" db="EMBL/GenBank/DDBJ databases">
        <title>Isolation of a new High Light Tolerant Cyanobacteria.</title>
        <authorList>
            <person name="Dobson Z."/>
            <person name="Vaughn N."/>
            <person name="Vaughn M."/>
            <person name="Fromme P."/>
            <person name="Mazor Y."/>
        </authorList>
    </citation>
    <scope>NUCLEOTIDE SEQUENCE [LARGE SCALE GENOMIC DNA]</scope>
    <source>
        <strain evidence="1 2">0216</strain>
    </source>
</reference>
<dbReference type="EMBL" id="WMIA01000007">
    <property type="protein sequence ID" value="MTF38744.1"/>
    <property type="molecule type" value="Genomic_DNA"/>
</dbReference>
<sequence length="382" mass="44438">MINSQTKNNPLFISLIPNLMGGEGHIIPYHQSITKAMNILGWHHEVIYSTEDNLPSLPSHWQGCVKGNQLEEKANIFQTIKDVDLFAKTIKIFLEQRLISNSNQPIIIFVERFIHLQLFSLLLAINNLPKDNLYIWVLYRHNFHQHKTKGIYKLLNKLLKKSVKKDHFHLFSDSELLANSMEKYFEESFTVMPIPHTEFVDKNRDLENNSIICWWAGPPREEKGWQVIRSLADYPIKNGDNFVLVTAKSADLISINGGVKVITTDDNLSRLDYIHWLQKTDIMLIPYDAIAYQERTSGVFTEAVMAGNIPLTTTNTWMARELLKFGLDNLIISWENPESVWQHIEKVFHCQETRCKLKKMQESYRNIHNIHNFAHQFLISLA</sequence>
<protein>
    <recommendedName>
        <fullName evidence="3">Glycosyltransferase</fullName>
    </recommendedName>
</protein>
<evidence type="ECO:0000313" key="2">
    <source>
        <dbReference type="Proteomes" id="UP000437131"/>
    </source>
</evidence>